<feature type="non-terminal residue" evidence="1">
    <location>
        <position position="1"/>
    </location>
</feature>
<organism evidence="1">
    <name type="scientific">Tanacetum cinerariifolium</name>
    <name type="common">Dalmatian daisy</name>
    <name type="synonym">Chrysanthemum cinerariifolium</name>
    <dbReference type="NCBI Taxonomy" id="118510"/>
    <lineage>
        <taxon>Eukaryota</taxon>
        <taxon>Viridiplantae</taxon>
        <taxon>Streptophyta</taxon>
        <taxon>Embryophyta</taxon>
        <taxon>Tracheophyta</taxon>
        <taxon>Spermatophyta</taxon>
        <taxon>Magnoliopsida</taxon>
        <taxon>eudicotyledons</taxon>
        <taxon>Gunneridae</taxon>
        <taxon>Pentapetalae</taxon>
        <taxon>asterids</taxon>
        <taxon>campanulids</taxon>
        <taxon>Asterales</taxon>
        <taxon>Asteraceae</taxon>
        <taxon>Asteroideae</taxon>
        <taxon>Anthemideae</taxon>
        <taxon>Anthemidinae</taxon>
        <taxon>Tanacetum</taxon>
    </lineage>
</organism>
<dbReference type="EMBL" id="BKCJ011308540">
    <property type="protein sequence ID" value="GFD18598.1"/>
    <property type="molecule type" value="Genomic_DNA"/>
</dbReference>
<evidence type="ECO:0000313" key="1">
    <source>
        <dbReference type="EMBL" id="GFD18598.1"/>
    </source>
</evidence>
<name>A0A699UBM8_TANCI</name>
<sequence length="24" mass="2754">EEVIVKTLPNEKRKLKAKKCLAQS</sequence>
<gene>
    <name evidence="1" type="ORF">Tci_890567</name>
</gene>
<reference evidence="1" key="1">
    <citation type="journal article" date="2019" name="Sci. Rep.">
        <title>Draft genome of Tanacetum cinerariifolium, the natural source of mosquito coil.</title>
        <authorList>
            <person name="Yamashiro T."/>
            <person name="Shiraishi A."/>
            <person name="Satake H."/>
            <person name="Nakayama K."/>
        </authorList>
    </citation>
    <scope>NUCLEOTIDE SEQUENCE</scope>
</reference>
<accession>A0A699UBM8</accession>
<protein>
    <submittedName>
        <fullName evidence="1">Uncharacterized protein</fullName>
    </submittedName>
</protein>
<dbReference type="AlphaFoldDB" id="A0A699UBM8"/>
<comment type="caution">
    <text evidence="1">The sequence shown here is derived from an EMBL/GenBank/DDBJ whole genome shotgun (WGS) entry which is preliminary data.</text>
</comment>
<proteinExistence type="predicted"/>